<proteinExistence type="predicted"/>
<evidence type="ECO:0000313" key="2">
    <source>
        <dbReference type="EMBL" id="RAG86014.1"/>
    </source>
</evidence>
<dbReference type="EMBL" id="QKYN01000035">
    <property type="protein sequence ID" value="RAG86014.1"/>
    <property type="molecule type" value="Genomic_DNA"/>
</dbReference>
<dbReference type="Gene3D" id="3.30.750.24">
    <property type="entry name" value="STAS domain"/>
    <property type="match status" value="1"/>
</dbReference>
<gene>
    <name evidence="2" type="ORF">DN069_08935</name>
</gene>
<accession>A0A2X0ILM3</accession>
<dbReference type="InterPro" id="IPR058548">
    <property type="entry name" value="MlaB-like_STAS"/>
</dbReference>
<evidence type="ECO:0000313" key="3">
    <source>
        <dbReference type="Proteomes" id="UP000248889"/>
    </source>
</evidence>
<dbReference type="InterPro" id="IPR036513">
    <property type="entry name" value="STAS_dom_sf"/>
</dbReference>
<keyword evidence="3" id="KW-1185">Reference proteome</keyword>
<dbReference type="RefSeq" id="WP_111500329.1">
    <property type="nucleotide sequence ID" value="NZ_QKYN01000035.1"/>
</dbReference>
<reference evidence="2 3" key="1">
    <citation type="submission" date="2018-06" db="EMBL/GenBank/DDBJ databases">
        <title>Streptacidiphilus pinicola sp. nov., isolated from pine grove soil.</title>
        <authorList>
            <person name="Roh S.G."/>
            <person name="Park S."/>
            <person name="Kim M.-K."/>
            <person name="Yun B.-R."/>
            <person name="Park J."/>
            <person name="Kim M.J."/>
            <person name="Kim Y.S."/>
            <person name="Kim S.B."/>
        </authorList>
    </citation>
    <scope>NUCLEOTIDE SEQUENCE [LARGE SCALE GENOMIC DNA]</scope>
    <source>
        <strain evidence="2 3">MMS16-CNU450</strain>
    </source>
</reference>
<sequence length="131" mass="13735">MRHHPIRPCGTLGPRRRAFRARGCQNRLQRLACCHVLHLTGELDLAATPSLLVAVGRTLDLPPGRDGPRGLVLDLGALSFCDAAGLTGLLRAGRLADAAAVPVSLTEPPGPVARILVLGGLHLAFPLHPTA</sequence>
<protein>
    <recommendedName>
        <fullName evidence="1">STAS domain-containing protein</fullName>
    </recommendedName>
</protein>
<dbReference type="InterPro" id="IPR002645">
    <property type="entry name" value="STAS_dom"/>
</dbReference>
<feature type="domain" description="STAS" evidence="1">
    <location>
        <begin position="36"/>
        <end position="131"/>
    </location>
</feature>
<dbReference type="Pfam" id="PF13466">
    <property type="entry name" value="STAS_2"/>
    <property type="match status" value="1"/>
</dbReference>
<organism evidence="2 3">
    <name type="scientific">Streptacidiphilus pinicola</name>
    <dbReference type="NCBI Taxonomy" id="2219663"/>
    <lineage>
        <taxon>Bacteria</taxon>
        <taxon>Bacillati</taxon>
        <taxon>Actinomycetota</taxon>
        <taxon>Actinomycetes</taxon>
        <taxon>Kitasatosporales</taxon>
        <taxon>Streptomycetaceae</taxon>
        <taxon>Streptacidiphilus</taxon>
    </lineage>
</organism>
<dbReference type="Proteomes" id="UP000248889">
    <property type="component" value="Unassembled WGS sequence"/>
</dbReference>
<dbReference type="AlphaFoldDB" id="A0A2X0ILM3"/>
<dbReference type="OrthoDB" id="3854858at2"/>
<name>A0A2X0ILM3_9ACTN</name>
<evidence type="ECO:0000259" key="1">
    <source>
        <dbReference type="PROSITE" id="PS50801"/>
    </source>
</evidence>
<dbReference type="SUPFAM" id="SSF52091">
    <property type="entry name" value="SpoIIaa-like"/>
    <property type="match status" value="1"/>
</dbReference>
<comment type="caution">
    <text evidence="2">The sequence shown here is derived from an EMBL/GenBank/DDBJ whole genome shotgun (WGS) entry which is preliminary data.</text>
</comment>
<dbReference type="PROSITE" id="PS50801">
    <property type="entry name" value="STAS"/>
    <property type="match status" value="1"/>
</dbReference>
<dbReference type="CDD" id="cd07043">
    <property type="entry name" value="STAS_anti-anti-sigma_factors"/>
    <property type="match status" value="1"/>
</dbReference>